<dbReference type="RefSeq" id="WP_307227198.1">
    <property type="nucleotide sequence ID" value="NZ_JAUSTT010000004.1"/>
</dbReference>
<dbReference type="InterPro" id="IPR018509">
    <property type="entry name" value="DHquinase_II_CS"/>
</dbReference>
<dbReference type="NCBIfam" id="NF003807">
    <property type="entry name" value="PRK05395.1-4"/>
    <property type="match status" value="1"/>
</dbReference>
<keyword evidence="9" id="KW-1185">Reference proteome</keyword>
<name>A0ABT9WPE2_9BACI</name>
<evidence type="ECO:0000256" key="5">
    <source>
        <dbReference type="ARBA" id="ARBA00012060"/>
    </source>
</evidence>
<dbReference type="PROSITE" id="PS01029">
    <property type="entry name" value="DEHYDROQUINASE_II"/>
    <property type="match status" value="1"/>
</dbReference>
<comment type="subunit">
    <text evidence="4 7">Homododecamer.</text>
</comment>
<keyword evidence="7" id="KW-0057">Aromatic amino acid biosynthesis</keyword>
<sequence>MKKIYVLNGPNLNLLGKREPHVYGQASLQDLIQGLEKCAKELGIVISSYQSNHEGDIIDRLHEANEKKYEGVILNPGAFTHYSYAIRDAIAGIDIPVVEIHLSNVHARESFRRESVTAPVSIGQISGFGFYGYHMALHALLERIKGEQIHE</sequence>
<comment type="function">
    <text evidence="7">Catalyzes a trans-dehydration via an enolate intermediate.</text>
</comment>
<evidence type="ECO:0000256" key="6">
    <source>
        <dbReference type="ARBA" id="ARBA00023239"/>
    </source>
</evidence>
<evidence type="ECO:0000256" key="1">
    <source>
        <dbReference type="ARBA" id="ARBA00001864"/>
    </source>
</evidence>
<accession>A0ABT9WPE2</accession>
<dbReference type="EMBL" id="JAUSTT010000004">
    <property type="protein sequence ID" value="MDQ0175149.1"/>
    <property type="molecule type" value="Genomic_DNA"/>
</dbReference>
<feature type="binding site" evidence="7">
    <location>
        <position position="112"/>
    </location>
    <ligand>
        <name>substrate</name>
    </ligand>
</feature>
<dbReference type="Gene3D" id="3.40.50.9100">
    <property type="entry name" value="Dehydroquinase, class II"/>
    <property type="match status" value="1"/>
</dbReference>
<dbReference type="InterPro" id="IPR036441">
    <property type="entry name" value="DHquinase_II_sf"/>
</dbReference>
<dbReference type="GO" id="GO:0003855">
    <property type="term" value="F:3-dehydroquinate dehydratase activity"/>
    <property type="evidence" value="ECO:0007669"/>
    <property type="project" value="UniProtKB-EC"/>
</dbReference>
<reference evidence="8 9" key="1">
    <citation type="submission" date="2023-07" db="EMBL/GenBank/DDBJ databases">
        <title>Genomic Encyclopedia of Type Strains, Phase IV (KMG-IV): sequencing the most valuable type-strain genomes for metagenomic binning, comparative biology and taxonomic classification.</title>
        <authorList>
            <person name="Goeker M."/>
        </authorList>
    </citation>
    <scope>NUCLEOTIDE SEQUENCE [LARGE SCALE GENOMIC DNA]</scope>
    <source>
        <strain evidence="8 9">DSM 23837</strain>
    </source>
</reference>
<feature type="active site" description="Proton acceptor" evidence="7">
    <location>
        <position position="23"/>
    </location>
</feature>
<comment type="catalytic activity">
    <reaction evidence="1 7">
        <text>3-dehydroquinate = 3-dehydroshikimate + H2O</text>
        <dbReference type="Rhea" id="RHEA:21096"/>
        <dbReference type="ChEBI" id="CHEBI:15377"/>
        <dbReference type="ChEBI" id="CHEBI:16630"/>
        <dbReference type="ChEBI" id="CHEBI:32364"/>
        <dbReference type="EC" id="4.2.1.10"/>
    </reaction>
</comment>
<feature type="binding site" evidence="7">
    <location>
        <begin position="102"/>
        <end position="103"/>
    </location>
    <ligand>
        <name>substrate</name>
    </ligand>
</feature>
<dbReference type="PANTHER" id="PTHR21272">
    <property type="entry name" value="CATABOLIC 3-DEHYDROQUINASE"/>
    <property type="match status" value="1"/>
</dbReference>
<feature type="site" description="Transition state stabilizer" evidence="7">
    <location>
        <position position="18"/>
    </location>
</feature>
<keyword evidence="6 7" id="KW-0456">Lyase</keyword>
<dbReference type="Proteomes" id="UP001223586">
    <property type="component" value="Unassembled WGS sequence"/>
</dbReference>
<evidence type="ECO:0000256" key="7">
    <source>
        <dbReference type="HAMAP-Rule" id="MF_00169"/>
    </source>
</evidence>
<dbReference type="PANTHER" id="PTHR21272:SF3">
    <property type="entry name" value="CATABOLIC 3-DEHYDROQUINASE"/>
    <property type="match status" value="1"/>
</dbReference>
<dbReference type="PIRSF" id="PIRSF001399">
    <property type="entry name" value="DHquinase_II"/>
    <property type="match status" value="1"/>
</dbReference>
<protein>
    <recommendedName>
        <fullName evidence="5 7">3-dehydroquinate dehydratase</fullName>
        <shortName evidence="7">3-dehydroquinase</shortName>
        <ecNumber evidence="5 7">4.2.1.10</ecNumber>
    </recommendedName>
    <alternativeName>
        <fullName evidence="7">Type II DHQase</fullName>
    </alternativeName>
</protein>
<feature type="active site" description="Proton donor" evidence="7">
    <location>
        <position position="101"/>
    </location>
</feature>
<feature type="binding site" evidence="7">
    <location>
        <position position="81"/>
    </location>
    <ligand>
        <name>substrate</name>
    </ligand>
</feature>
<comment type="pathway">
    <text evidence="2 7">Metabolic intermediate biosynthesis; chorismate biosynthesis; chorismate from D-erythrose 4-phosphate and phosphoenolpyruvate: step 3/7.</text>
</comment>
<dbReference type="HAMAP" id="MF_00169">
    <property type="entry name" value="AroQ"/>
    <property type="match status" value="1"/>
</dbReference>
<evidence type="ECO:0000313" key="8">
    <source>
        <dbReference type="EMBL" id="MDQ0175149.1"/>
    </source>
</evidence>
<dbReference type="NCBIfam" id="NF003805">
    <property type="entry name" value="PRK05395.1-2"/>
    <property type="match status" value="1"/>
</dbReference>
<dbReference type="InterPro" id="IPR001874">
    <property type="entry name" value="DHquinase_II"/>
</dbReference>
<evidence type="ECO:0000313" key="9">
    <source>
        <dbReference type="Proteomes" id="UP001223586"/>
    </source>
</evidence>
<organism evidence="8 9">
    <name type="scientific">Bacillus chungangensis</name>
    <dbReference type="NCBI Taxonomy" id="587633"/>
    <lineage>
        <taxon>Bacteria</taxon>
        <taxon>Bacillati</taxon>
        <taxon>Bacillota</taxon>
        <taxon>Bacilli</taxon>
        <taxon>Bacillales</taxon>
        <taxon>Bacillaceae</taxon>
        <taxon>Bacillus</taxon>
    </lineage>
</organism>
<comment type="caution">
    <text evidence="8">The sequence shown here is derived from an EMBL/GenBank/DDBJ whole genome shotgun (WGS) entry which is preliminary data.</text>
</comment>
<feature type="binding site" evidence="7">
    <location>
        <position position="88"/>
    </location>
    <ligand>
        <name>substrate</name>
    </ligand>
</feature>
<proteinExistence type="inferred from homology"/>
<evidence type="ECO:0000256" key="2">
    <source>
        <dbReference type="ARBA" id="ARBA00004902"/>
    </source>
</evidence>
<comment type="similarity">
    <text evidence="3 7">Belongs to the type-II 3-dehydroquinase family.</text>
</comment>
<dbReference type="Pfam" id="PF01220">
    <property type="entry name" value="DHquinase_II"/>
    <property type="match status" value="1"/>
</dbReference>
<dbReference type="NCBIfam" id="NF003806">
    <property type="entry name" value="PRK05395.1-3"/>
    <property type="match status" value="1"/>
</dbReference>
<dbReference type="NCBIfam" id="TIGR01088">
    <property type="entry name" value="aroQ"/>
    <property type="match status" value="1"/>
</dbReference>
<dbReference type="SUPFAM" id="SSF52304">
    <property type="entry name" value="Type II 3-dehydroquinate dehydratase"/>
    <property type="match status" value="1"/>
</dbReference>
<evidence type="ECO:0000256" key="3">
    <source>
        <dbReference type="ARBA" id="ARBA00011037"/>
    </source>
</evidence>
<gene>
    <name evidence="7" type="primary">aroQ</name>
    <name evidence="8" type="ORF">J2S08_000983</name>
</gene>
<evidence type="ECO:0000256" key="4">
    <source>
        <dbReference type="ARBA" id="ARBA00011193"/>
    </source>
</evidence>
<keyword evidence="7" id="KW-0028">Amino-acid biosynthesis</keyword>
<dbReference type="EC" id="4.2.1.10" evidence="5 7"/>
<dbReference type="CDD" id="cd00466">
    <property type="entry name" value="DHQase_II"/>
    <property type="match status" value="1"/>
</dbReference>
<feature type="binding site" evidence="7">
    <location>
        <position position="75"/>
    </location>
    <ligand>
        <name>substrate</name>
    </ligand>
</feature>